<dbReference type="Pfam" id="PF00061">
    <property type="entry name" value="Lipocalin"/>
    <property type="match status" value="1"/>
</dbReference>
<evidence type="ECO:0000256" key="3">
    <source>
        <dbReference type="PIRNR" id="PIRNR036893"/>
    </source>
</evidence>
<dbReference type="InterPro" id="IPR012674">
    <property type="entry name" value="Calycin"/>
</dbReference>
<dbReference type="InterPro" id="IPR000566">
    <property type="entry name" value="Lipocln_cytosolic_FA-bd_dom"/>
</dbReference>
<dbReference type="PROSITE" id="PS00213">
    <property type="entry name" value="LIPOCALIN"/>
    <property type="match status" value="1"/>
</dbReference>
<dbReference type="InterPro" id="IPR022272">
    <property type="entry name" value="Lipocalin_CS"/>
</dbReference>
<dbReference type="PIRSF" id="PIRSF036893">
    <property type="entry name" value="Lipocalin_ApoD"/>
    <property type="match status" value="1"/>
</dbReference>
<dbReference type="EMBL" id="KZ149918">
    <property type="protein sequence ID" value="PZC77811.1"/>
    <property type="molecule type" value="Genomic_DNA"/>
</dbReference>
<keyword evidence="2" id="KW-1015">Disulfide bond</keyword>
<evidence type="ECO:0000256" key="4">
    <source>
        <dbReference type="RuleBase" id="RU003695"/>
    </source>
</evidence>
<accession>A0A2W1BTZ5</accession>
<evidence type="ECO:0000313" key="8">
    <source>
        <dbReference type="Proteomes" id="UP000249218"/>
    </source>
</evidence>
<protein>
    <recommendedName>
        <fullName evidence="6">Lipocalin/cytosolic fatty-acid binding domain-containing protein</fullName>
    </recommendedName>
</protein>
<dbReference type="OrthoDB" id="565904at2759"/>
<dbReference type="PANTHER" id="PTHR10612:SF34">
    <property type="entry name" value="APOLIPOPROTEIN D"/>
    <property type="match status" value="1"/>
</dbReference>
<comment type="similarity">
    <text evidence="1 3 4">Belongs to the calycin superfamily. Lipocalin family.</text>
</comment>
<feature type="signal peptide" evidence="5">
    <location>
        <begin position="1"/>
        <end position="15"/>
    </location>
</feature>
<dbReference type="PANTHER" id="PTHR10612">
    <property type="entry name" value="APOLIPOPROTEIN D"/>
    <property type="match status" value="1"/>
</dbReference>
<organism evidence="7 8">
    <name type="scientific">Helicoverpa armigera</name>
    <name type="common">Cotton bollworm</name>
    <name type="synonym">Heliothis armigera</name>
    <dbReference type="NCBI Taxonomy" id="29058"/>
    <lineage>
        <taxon>Eukaryota</taxon>
        <taxon>Metazoa</taxon>
        <taxon>Ecdysozoa</taxon>
        <taxon>Arthropoda</taxon>
        <taxon>Hexapoda</taxon>
        <taxon>Insecta</taxon>
        <taxon>Pterygota</taxon>
        <taxon>Neoptera</taxon>
        <taxon>Endopterygota</taxon>
        <taxon>Lepidoptera</taxon>
        <taxon>Glossata</taxon>
        <taxon>Ditrysia</taxon>
        <taxon>Noctuoidea</taxon>
        <taxon>Noctuidae</taxon>
        <taxon>Heliothinae</taxon>
        <taxon>Helicoverpa</taxon>
    </lineage>
</organism>
<dbReference type="InterPro" id="IPR003057">
    <property type="entry name" value="Invtbrt_color"/>
</dbReference>
<dbReference type="Gene3D" id="2.40.128.20">
    <property type="match status" value="1"/>
</dbReference>
<dbReference type="PRINTS" id="PR01273">
    <property type="entry name" value="INVTBRTCOLOR"/>
</dbReference>
<dbReference type="Proteomes" id="UP000249218">
    <property type="component" value="Unassembled WGS sequence"/>
</dbReference>
<dbReference type="AlphaFoldDB" id="A0A2W1BTZ5"/>
<evidence type="ECO:0000259" key="6">
    <source>
        <dbReference type="Pfam" id="PF00061"/>
    </source>
</evidence>
<reference evidence="7 8" key="1">
    <citation type="journal article" date="2017" name="BMC Biol.">
        <title>Genomic innovations, transcriptional plasticity and gene loss underlying the evolution and divergence of two highly polyphagous and invasive Helicoverpa pest species.</title>
        <authorList>
            <person name="Pearce S.L."/>
            <person name="Clarke D.F."/>
            <person name="East P.D."/>
            <person name="Elfekih S."/>
            <person name="Gordon K.H."/>
            <person name="Jermiin L.S."/>
            <person name="McGaughran A."/>
            <person name="Oakeshott J.G."/>
            <person name="Papanikolaou A."/>
            <person name="Perera O.P."/>
            <person name="Rane R.V."/>
            <person name="Richards S."/>
            <person name="Tay W.T."/>
            <person name="Walsh T.K."/>
            <person name="Anderson A."/>
            <person name="Anderson C.J."/>
            <person name="Asgari S."/>
            <person name="Board P.G."/>
            <person name="Bretschneider A."/>
            <person name="Campbell P.M."/>
            <person name="Chertemps T."/>
            <person name="Christeller J.T."/>
            <person name="Coppin C.W."/>
            <person name="Downes S.J."/>
            <person name="Duan G."/>
            <person name="Farnsworth C.A."/>
            <person name="Good R.T."/>
            <person name="Han L.B."/>
            <person name="Han Y.C."/>
            <person name="Hatje K."/>
            <person name="Horne I."/>
            <person name="Huang Y.P."/>
            <person name="Hughes D.S."/>
            <person name="Jacquin-Joly E."/>
            <person name="James W."/>
            <person name="Jhangiani S."/>
            <person name="Kollmar M."/>
            <person name="Kuwar S.S."/>
            <person name="Li S."/>
            <person name="Liu N.Y."/>
            <person name="Maibeche M.T."/>
            <person name="Miller J.R."/>
            <person name="Montagne N."/>
            <person name="Perry T."/>
            <person name="Qu J."/>
            <person name="Song S.V."/>
            <person name="Sutton G.G."/>
            <person name="Vogel H."/>
            <person name="Walenz B.P."/>
            <person name="Xu W."/>
            <person name="Zhang H.J."/>
            <person name="Zou Z."/>
            <person name="Batterham P."/>
            <person name="Edwards O.R."/>
            <person name="Feyereisen R."/>
            <person name="Gibbs R.A."/>
            <person name="Heckel D.G."/>
            <person name="McGrath A."/>
            <person name="Robin C."/>
            <person name="Scherer S.E."/>
            <person name="Worley K.C."/>
            <person name="Wu Y.D."/>
        </authorList>
    </citation>
    <scope>NUCLEOTIDE SEQUENCE [LARGE SCALE GENOMIC DNA]</scope>
    <source>
        <strain evidence="7">Harm_GR_Male_#8</strain>
        <tissue evidence="7">Whole organism</tissue>
    </source>
</reference>
<feature type="domain" description="Lipocalin/cytosolic fatty-acid binding" evidence="6">
    <location>
        <begin position="37"/>
        <end position="157"/>
    </location>
</feature>
<dbReference type="InterPro" id="IPR022271">
    <property type="entry name" value="Lipocalin_ApoD"/>
</dbReference>
<evidence type="ECO:0000313" key="7">
    <source>
        <dbReference type="EMBL" id="PZC77811.1"/>
    </source>
</evidence>
<evidence type="ECO:0000256" key="2">
    <source>
        <dbReference type="ARBA" id="ARBA00023157"/>
    </source>
</evidence>
<dbReference type="GO" id="GO:0005737">
    <property type="term" value="C:cytoplasm"/>
    <property type="evidence" value="ECO:0007669"/>
    <property type="project" value="TreeGrafter"/>
</dbReference>
<dbReference type="GO" id="GO:0006629">
    <property type="term" value="P:lipid metabolic process"/>
    <property type="evidence" value="ECO:0007669"/>
    <property type="project" value="TreeGrafter"/>
</dbReference>
<proteinExistence type="inferred from homology"/>
<feature type="chain" id="PRO_5015905116" description="Lipocalin/cytosolic fatty-acid binding domain-containing protein" evidence="5">
    <location>
        <begin position="16"/>
        <end position="184"/>
    </location>
</feature>
<evidence type="ECO:0000256" key="1">
    <source>
        <dbReference type="ARBA" id="ARBA00006889"/>
    </source>
</evidence>
<sequence>MFRFLILAFVATAFADTHDGPCPEVKPVENFNLTAYQGVWYEISKLPIASEGKGKCGQAEYTLNGDEVKVKNSHVLDGEQKFIEGTAKFAADANNAAKLLVSFKFGEIVSESGLQILTTDYHSYSIAYNCKSKSLEGEAKTTVDAFLKEHSKVIDSTKLVKTDFSEEACKFTGSSVMTEQTAKP</sequence>
<gene>
    <name evidence="7" type="primary">HaOG202922</name>
    <name evidence="7" type="ORF">B5X24_HaOG202922</name>
</gene>
<dbReference type="GO" id="GO:0031409">
    <property type="term" value="F:pigment binding"/>
    <property type="evidence" value="ECO:0007669"/>
    <property type="project" value="InterPro"/>
</dbReference>
<dbReference type="SUPFAM" id="SSF50814">
    <property type="entry name" value="Lipocalins"/>
    <property type="match status" value="1"/>
</dbReference>
<dbReference type="GO" id="GO:0000302">
    <property type="term" value="P:response to reactive oxygen species"/>
    <property type="evidence" value="ECO:0007669"/>
    <property type="project" value="TreeGrafter"/>
</dbReference>
<keyword evidence="8" id="KW-1185">Reference proteome</keyword>
<evidence type="ECO:0000256" key="5">
    <source>
        <dbReference type="SAM" id="SignalP"/>
    </source>
</evidence>
<name>A0A2W1BTZ5_HELAM</name>
<keyword evidence="5" id="KW-0732">Signal</keyword>